<keyword evidence="6 8" id="KW-0539">Nucleus</keyword>
<feature type="region of interest" description="Disordered" evidence="9">
    <location>
        <begin position="181"/>
        <end position="214"/>
    </location>
</feature>
<sequence>MGSAAKESAMDEIQWRNPAFIMQFGPLHTNTVLHYFATSPFFDPTSNNNVIQNQAQYNANLFHVIATREAFETRLKSMQGLEYIVAEQPAETGPGQGTGVWVIRKQNRRKRPGQEDELTVHKDYFLVGENLYAAPTFADLMSSRMATISTAVGKILESANSIQKWTPAKGHVYANPQIPRASTLEPKEATPMPEGPGSKQGQPPTKTSTKEEELARLAEESFRIHMKYGGDYMDEIPITGAPGNFHFASTGRNDKLAVPNTQPVTLKPPTLAPLNTKAVEVLSAKDAKKTKSPRPGASGKSKDRRKSKGGSGVATGTTTPS</sequence>
<dbReference type="InterPro" id="IPR007018">
    <property type="entry name" value="Mediator_Med6"/>
</dbReference>
<evidence type="ECO:0000256" key="3">
    <source>
        <dbReference type="ARBA" id="ARBA00020634"/>
    </source>
</evidence>
<organism evidence="10 11">
    <name type="scientific">Phomopsis amygdali</name>
    <name type="common">Fusicoccum amygdali</name>
    <dbReference type="NCBI Taxonomy" id="1214568"/>
    <lineage>
        <taxon>Eukaryota</taxon>
        <taxon>Fungi</taxon>
        <taxon>Dikarya</taxon>
        <taxon>Ascomycota</taxon>
        <taxon>Pezizomycotina</taxon>
        <taxon>Sordariomycetes</taxon>
        <taxon>Sordariomycetidae</taxon>
        <taxon>Diaporthales</taxon>
        <taxon>Diaporthaceae</taxon>
        <taxon>Diaporthe</taxon>
    </lineage>
</organism>
<evidence type="ECO:0000313" key="11">
    <source>
        <dbReference type="Proteomes" id="UP001265746"/>
    </source>
</evidence>
<name>A0AAD9SA33_PHOAM</name>
<evidence type="ECO:0000256" key="9">
    <source>
        <dbReference type="SAM" id="MobiDB-lite"/>
    </source>
</evidence>
<dbReference type="PANTHER" id="PTHR13104">
    <property type="entry name" value="MED-6-RELATED"/>
    <property type="match status" value="1"/>
</dbReference>
<dbReference type="Pfam" id="PF04934">
    <property type="entry name" value="Med6"/>
    <property type="match status" value="1"/>
</dbReference>
<dbReference type="GO" id="GO:0016592">
    <property type="term" value="C:mediator complex"/>
    <property type="evidence" value="ECO:0007669"/>
    <property type="project" value="InterPro"/>
</dbReference>
<evidence type="ECO:0000313" key="10">
    <source>
        <dbReference type="EMBL" id="KAK2602415.1"/>
    </source>
</evidence>
<proteinExistence type="inferred from homology"/>
<keyword evidence="11" id="KW-1185">Reference proteome</keyword>
<dbReference type="InterPro" id="IPR038566">
    <property type="entry name" value="Mediator_Med6_sf"/>
</dbReference>
<protein>
    <recommendedName>
        <fullName evidence="3 8">Mediator of RNA polymerase II transcription subunit 6</fullName>
    </recommendedName>
    <alternativeName>
        <fullName evidence="7 8">Mediator complex subunit 6</fullName>
    </alternativeName>
</protein>
<feature type="region of interest" description="Disordered" evidence="9">
    <location>
        <begin position="282"/>
        <end position="321"/>
    </location>
</feature>
<keyword evidence="5 8" id="KW-0804">Transcription</keyword>
<dbReference type="AlphaFoldDB" id="A0AAD9SA33"/>
<evidence type="ECO:0000256" key="2">
    <source>
        <dbReference type="ARBA" id="ARBA00007526"/>
    </source>
</evidence>
<evidence type="ECO:0000256" key="6">
    <source>
        <dbReference type="ARBA" id="ARBA00023242"/>
    </source>
</evidence>
<dbReference type="GO" id="GO:0006357">
    <property type="term" value="P:regulation of transcription by RNA polymerase II"/>
    <property type="evidence" value="ECO:0007669"/>
    <property type="project" value="InterPro"/>
</dbReference>
<evidence type="ECO:0000256" key="8">
    <source>
        <dbReference type="RuleBase" id="RU364143"/>
    </source>
</evidence>
<dbReference type="GO" id="GO:0003712">
    <property type="term" value="F:transcription coregulator activity"/>
    <property type="evidence" value="ECO:0007669"/>
    <property type="project" value="InterPro"/>
</dbReference>
<comment type="similarity">
    <text evidence="2 8">Belongs to the Mediator complex subunit 6 family.</text>
</comment>
<evidence type="ECO:0000256" key="7">
    <source>
        <dbReference type="ARBA" id="ARBA00031259"/>
    </source>
</evidence>
<comment type="caution">
    <text evidence="10">The sequence shown here is derived from an EMBL/GenBank/DDBJ whole genome shotgun (WGS) entry which is preliminary data.</text>
</comment>
<gene>
    <name evidence="8" type="primary">MED6</name>
    <name evidence="10" type="ORF">N8I77_008949</name>
</gene>
<dbReference type="Proteomes" id="UP001265746">
    <property type="component" value="Unassembled WGS sequence"/>
</dbReference>
<comment type="function">
    <text evidence="8">Component of the Mediator complex, a coactivator involved in the regulated transcription of nearly all RNA polymerase II-dependent genes. Mediator functions as a bridge to convey information from gene-specific regulatory proteins to the basal RNA polymerase II transcription machinery. Mediator is recruited to promoters by direct interactions with regulatory proteins and serves as a scaffold for the assembly of a functional preinitiation complex with RNA polymerase II and the general transcription factors.</text>
</comment>
<dbReference type="EMBL" id="JAUJFL010000005">
    <property type="protein sequence ID" value="KAK2602414.1"/>
    <property type="molecule type" value="Genomic_DNA"/>
</dbReference>
<evidence type="ECO:0000256" key="4">
    <source>
        <dbReference type="ARBA" id="ARBA00023015"/>
    </source>
</evidence>
<dbReference type="Gene3D" id="3.10.450.580">
    <property type="entry name" value="Mediator complex, subunit Med6"/>
    <property type="match status" value="1"/>
</dbReference>
<keyword evidence="8" id="KW-0010">Activator</keyword>
<comment type="subcellular location">
    <subcellularLocation>
        <location evidence="1 8">Nucleus</location>
    </subcellularLocation>
</comment>
<evidence type="ECO:0000256" key="5">
    <source>
        <dbReference type="ARBA" id="ARBA00023163"/>
    </source>
</evidence>
<accession>A0AAD9SA33</accession>
<keyword evidence="4 8" id="KW-0805">Transcription regulation</keyword>
<evidence type="ECO:0000256" key="1">
    <source>
        <dbReference type="ARBA" id="ARBA00004123"/>
    </source>
</evidence>
<reference evidence="10" key="1">
    <citation type="submission" date="2023-06" db="EMBL/GenBank/DDBJ databases">
        <authorList>
            <person name="Noh H."/>
        </authorList>
    </citation>
    <scope>NUCLEOTIDE SEQUENCE</scope>
    <source>
        <strain evidence="10">DUCC20226</strain>
    </source>
</reference>
<comment type="subunit">
    <text evidence="8">Component of the Mediator complex.</text>
</comment>
<dbReference type="EMBL" id="JAUJFL010000005">
    <property type="protein sequence ID" value="KAK2602415.1"/>
    <property type="molecule type" value="Genomic_DNA"/>
</dbReference>